<evidence type="ECO:0000313" key="2">
    <source>
        <dbReference type="Proteomes" id="UP001500167"/>
    </source>
</evidence>
<proteinExistence type="predicted"/>
<name>A0ABP7ZW63_9SPHI</name>
<keyword evidence="2" id="KW-1185">Reference proteome</keyword>
<protein>
    <submittedName>
        <fullName evidence="1">Uncharacterized protein</fullName>
    </submittedName>
</protein>
<dbReference type="Proteomes" id="UP001500167">
    <property type="component" value="Unassembled WGS sequence"/>
</dbReference>
<dbReference type="EMBL" id="BAAAZK010000002">
    <property type="protein sequence ID" value="GAA4171805.1"/>
    <property type="molecule type" value="Genomic_DNA"/>
</dbReference>
<sequence>MIGGVGNPYVVITSTVQVTVEVIFVAVDKSRFAICLFGWDFFFDLSEIIGNPKEMAKSEFVVCGYSTARA</sequence>
<evidence type="ECO:0000313" key="1">
    <source>
        <dbReference type="EMBL" id="GAA4171805.1"/>
    </source>
</evidence>
<accession>A0ABP7ZW63</accession>
<organism evidence="1 2">
    <name type="scientific">Sphingobacterium ginsenosidimutans</name>
    <dbReference type="NCBI Taxonomy" id="687845"/>
    <lineage>
        <taxon>Bacteria</taxon>
        <taxon>Pseudomonadati</taxon>
        <taxon>Bacteroidota</taxon>
        <taxon>Sphingobacteriia</taxon>
        <taxon>Sphingobacteriales</taxon>
        <taxon>Sphingobacteriaceae</taxon>
        <taxon>Sphingobacterium</taxon>
    </lineage>
</organism>
<comment type="caution">
    <text evidence="1">The sequence shown here is derived from an EMBL/GenBank/DDBJ whole genome shotgun (WGS) entry which is preliminary data.</text>
</comment>
<gene>
    <name evidence="1" type="ORF">GCM10022218_12450</name>
</gene>
<reference evidence="2" key="1">
    <citation type="journal article" date="2019" name="Int. J. Syst. Evol. Microbiol.">
        <title>The Global Catalogue of Microorganisms (GCM) 10K type strain sequencing project: providing services to taxonomists for standard genome sequencing and annotation.</title>
        <authorList>
            <consortium name="The Broad Institute Genomics Platform"/>
            <consortium name="The Broad Institute Genome Sequencing Center for Infectious Disease"/>
            <person name="Wu L."/>
            <person name="Ma J."/>
        </authorList>
    </citation>
    <scope>NUCLEOTIDE SEQUENCE [LARGE SCALE GENOMIC DNA]</scope>
    <source>
        <strain evidence="2">JCM 16722</strain>
    </source>
</reference>